<dbReference type="Proteomes" id="UP000095280">
    <property type="component" value="Unplaced"/>
</dbReference>
<keyword evidence="1" id="KW-0472">Membrane</keyword>
<organism evidence="2 3">
    <name type="scientific">Macrostomum lignano</name>
    <dbReference type="NCBI Taxonomy" id="282301"/>
    <lineage>
        <taxon>Eukaryota</taxon>
        <taxon>Metazoa</taxon>
        <taxon>Spiralia</taxon>
        <taxon>Lophotrochozoa</taxon>
        <taxon>Platyhelminthes</taxon>
        <taxon>Rhabditophora</taxon>
        <taxon>Macrostomorpha</taxon>
        <taxon>Macrostomida</taxon>
        <taxon>Macrostomidae</taxon>
        <taxon>Macrostomum</taxon>
    </lineage>
</organism>
<dbReference type="InterPro" id="IPR000884">
    <property type="entry name" value="TSP1_rpt"/>
</dbReference>
<evidence type="ECO:0000313" key="2">
    <source>
        <dbReference type="Proteomes" id="UP000095280"/>
    </source>
</evidence>
<dbReference type="SUPFAM" id="SSF82895">
    <property type="entry name" value="TSP-1 type 1 repeat"/>
    <property type="match status" value="1"/>
</dbReference>
<dbReference type="InterPro" id="IPR036383">
    <property type="entry name" value="TSP1_rpt_sf"/>
</dbReference>
<protein>
    <submittedName>
        <fullName evidence="3">Uncharacterized protein</fullName>
    </submittedName>
</protein>
<evidence type="ECO:0000313" key="3">
    <source>
        <dbReference type="WBParaSite" id="maker-uti_cns_0048032-snap-gene-0.2-mRNA-1"/>
    </source>
</evidence>
<sequence length="216" mass="25003">MADGTLKLNATFSELERKSYIRKKTMSREQERPLHQLPVSRIRALRKEWGHPSQLLNSTHRWATILLIIIFLILVACFLTTTTCLYLDRGLFCTSSSSPSAVEDRRKLQWSEWTQCSSKNYKCGIGDRFRFSDMNSKDPDLIGIRTIQIDHCIDSNDCPQRGFWAQWMEWSNCTCGPFGLHVRQRECLNTQNVVTDITKCDGMFHEPLQDGPPQQN</sequence>
<feature type="transmembrane region" description="Helical" evidence="1">
    <location>
        <begin position="62"/>
        <end position="87"/>
    </location>
</feature>
<proteinExistence type="predicted"/>
<dbReference type="Gene3D" id="2.20.100.10">
    <property type="entry name" value="Thrombospondin type-1 (TSP1) repeat"/>
    <property type="match status" value="1"/>
</dbReference>
<accession>A0A1I8JJI0</accession>
<keyword evidence="1" id="KW-0812">Transmembrane</keyword>
<name>A0A1I8JJI0_9PLAT</name>
<evidence type="ECO:0000256" key="1">
    <source>
        <dbReference type="SAM" id="Phobius"/>
    </source>
</evidence>
<dbReference type="Pfam" id="PF00090">
    <property type="entry name" value="TSP_1"/>
    <property type="match status" value="2"/>
</dbReference>
<dbReference type="WBParaSite" id="maker-uti_cns_0048032-snap-gene-0.2-mRNA-1">
    <property type="protein sequence ID" value="maker-uti_cns_0048032-snap-gene-0.2-mRNA-1"/>
    <property type="gene ID" value="maker-uti_cns_0048032-snap-gene-0.2"/>
</dbReference>
<dbReference type="AlphaFoldDB" id="A0A1I8JJI0"/>
<keyword evidence="1" id="KW-1133">Transmembrane helix</keyword>
<reference evidence="3" key="1">
    <citation type="submission" date="2016-11" db="UniProtKB">
        <authorList>
            <consortium name="WormBaseParasite"/>
        </authorList>
    </citation>
    <scope>IDENTIFICATION</scope>
</reference>
<keyword evidence="2" id="KW-1185">Reference proteome</keyword>